<dbReference type="Proteomes" id="UP000244378">
    <property type="component" value="Unassembled WGS sequence"/>
</dbReference>
<evidence type="ECO:0000313" key="1">
    <source>
        <dbReference type="EMBL" id="KAB0877180.1"/>
    </source>
</evidence>
<reference evidence="1 4" key="2">
    <citation type="submission" date="2019-08" db="EMBL/GenBank/DDBJ databases">
        <title>Prevalence, distribution, and phylogeny of type two toxin-antitoxin genes possessed by Cronobacter species where C. sakazakii homologs follow sequence type lineages.</title>
        <authorList>
            <person name="Finkelstein S."/>
            <person name="Negrete F."/>
            <person name="Jang H."/>
            <person name="Gopinath G.R."/>
            <person name="Tall B.D."/>
        </authorList>
    </citation>
    <scope>NUCLEOTIDE SEQUENCE [LARGE SCALE GENOMIC DNA]</scope>
    <source>
        <strain evidence="1 4">MOD1_GK1257</strain>
    </source>
</reference>
<gene>
    <name evidence="2" type="ORF">AUN14_14490</name>
    <name evidence="1" type="ORF">FZI19_12795</name>
</gene>
<dbReference type="RefSeq" id="WP_075193538.1">
    <property type="nucleotide sequence ID" value="NZ_JADKNN010000060.1"/>
</dbReference>
<proteinExistence type="predicted"/>
<dbReference type="Proteomes" id="UP000469927">
    <property type="component" value="Unassembled WGS sequence"/>
</dbReference>
<organism evidence="2 3">
    <name type="scientific">Cronobacter muytjensii</name>
    <dbReference type="NCBI Taxonomy" id="413501"/>
    <lineage>
        <taxon>Bacteria</taxon>
        <taxon>Pseudomonadati</taxon>
        <taxon>Pseudomonadota</taxon>
        <taxon>Gammaproteobacteria</taxon>
        <taxon>Enterobacterales</taxon>
        <taxon>Enterobacteriaceae</taxon>
        <taxon>Cronobacter</taxon>
    </lineage>
</organism>
<keyword evidence="4" id="KW-1185">Reference proteome</keyword>
<accession>A0A2T7AR36</accession>
<evidence type="ECO:0000313" key="4">
    <source>
        <dbReference type="Proteomes" id="UP000469927"/>
    </source>
</evidence>
<dbReference type="AlphaFoldDB" id="A0A2T7AR36"/>
<evidence type="ECO:0000313" key="3">
    <source>
        <dbReference type="Proteomes" id="UP000244378"/>
    </source>
</evidence>
<reference evidence="2 3" key="1">
    <citation type="submission" date="2016-12" db="EMBL/GenBank/DDBJ databases">
        <title>Analysis of the Molecular Diversity Among Cronobacter Species Isolated from Filth Flies Using a Pan Genomic DNA Microarray.</title>
        <authorList>
            <person name="Pava-Ripoll M."/>
            <person name="Tall B."/>
            <person name="Farber J."/>
            <person name="Fanning S."/>
            <person name="Lehner A."/>
            <person name="Stephan R."/>
            <person name="Pagotto F."/>
            <person name="Iverson C."/>
            <person name="Ziobro G."/>
            <person name="Miller A."/>
            <person name="Pearson R."/>
            <person name="Yan Q."/>
            <person name="Kim M."/>
            <person name="Jeong S."/>
            <person name="Park J."/>
            <person name="Jun S."/>
            <person name="Choi H."/>
            <person name="Chung T."/>
            <person name="Yoo Y."/>
            <person name="Park E."/>
            <person name="Hwang S."/>
            <person name="Lee B."/>
            <person name="Sathyamoorthy V."/>
            <person name="Carter L."/>
            <person name="Mammel M."/>
            <person name="Jackson S."/>
            <person name="Kothary M."/>
            <person name="Patel I."/>
            <person name="Grim C."/>
            <person name="Gopinath G."/>
            <person name="Gangiredla J."/>
            <person name="Chase H."/>
        </authorList>
    </citation>
    <scope>NUCLEOTIDE SEQUENCE [LARGE SCALE GENOMIC DNA]</scope>
    <source>
        <strain evidence="2 3">MOD1-Md1s</strain>
    </source>
</reference>
<comment type="caution">
    <text evidence="2">The sequence shown here is derived from an EMBL/GenBank/DDBJ whole genome shotgun (WGS) entry which is preliminary data.</text>
</comment>
<sequence length="70" mass="8167">MVDYNSLVLEGLKILFSDKNNELVKKLYDPLINILCIEDYYVATGIDDSEDASKQIEKLKKAINDYRFNY</sequence>
<evidence type="ECO:0000313" key="2">
    <source>
        <dbReference type="EMBL" id="PUX12448.1"/>
    </source>
</evidence>
<dbReference type="OrthoDB" id="6636627at2"/>
<dbReference type="EMBL" id="WAGD01000037">
    <property type="protein sequence ID" value="KAB0877180.1"/>
    <property type="molecule type" value="Genomic_DNA"/>
</dbReference>
<protein>
    <submittedName>
        <fullName evidence="2">Uncharacterized protein</fullName>
    </submittedName>
</protein>
<dbReference type="EMBL" id="MSAE01000028">
    <property type="protein sequence ID" value="PUX12448.1"/>
    <property type="molecule type" value="Genomic_DNA"/>
</dbReference>
<name>A0A2T7AR36_9ENTR</name>